<keyword evidence="5 6" id="KW-0472">Membrane</keyword>
<feature type="domain" description="Prepilin type IV endopeptidase peptidase" evidence="7">
    <location>
        <begin position="14"/>
        <end position="115"/>
    </location>
</feature>
<evidence type="ECO:0000256" key="6">
    <source>
        <dbReference type="SAM" id="Phobius"/>
    </source>
</evidence>
<evidence type="ECO:0000259" key="7">
    <source>
        <dbReference type="Pfam" id="PF01478"/>
    </source>
</evidence>
<dbReference type="AlphaFoldDB" id="A0A917E7J5"/>
<organism evidence="8 9">
    <name type="scientific">Sandarakinorhabdus glacialis</name>
    <dbReference type="NCBI Taxonomy" id="1614636"/>
    <lineage>
        <taxon>Bacteria</taxon>
        <taxon>Pseudomonadati</taxon>
        <taxon>Pseudomonadota</taxon>
        <taxon>Alphaproteobacteria</taxon>
        <taxon>Sphingomonadales</taxon>
        <taxon>Sphingosinicellaceae</taxon>
        <taxon>Sandarakinorhabdus</taxon>
    </lineage>
</organism>
<reference evidence="8" key="2">
    <citation type="submission" date="2020-09" db="EMBL/GenBank/DDBJ databases">
        <authorList>
            <person name="Sun Q."/>
            <person name="Zhou Y."/>
        </authorList>
    </citation>
    <scope>NUCLEOTIDE SEQUENCE</scope>
    <source>
        <strain evidence="8">CGMCC 1.15519</strain>
    </source>
</reference>
<dbReference type="GO" id="GO:0005886">
    <property type="term" value="C:plasma membrane"/>
    <property type="evidence" value="ECO:0007669"/>
    <property type="project" value="UniProtKB-SubCell"/>
</dbReference>
<dbReference type="Gene3D" id="1.20.120.1220">
    <property type="match status" value="1"/>
</dbReference>
<dbReference type="Pfam" id="PF01478">
    <property type="entry name" value="Peptidase_A24"/>
    <property type="match status" value="1"/>
</dbReference>
<evidence type="ECO:0000256" key="5">
    <source>
        <dbReference type="ARBA" id="ARBA00023136"/>
    </source>
</evidence>
<gene>
    <name evidence="8" type="ORF">GCM10011529_16940</name>
</gene>
<dbReference type="EMBL" id="BMJM01000005">
    <property type="protein sequence ID" value="GGE11188.1"/>
    <property type="molecule type" value="Genomic_DNA"/>
</dbReference>
<evidence type="ECO:0000256" key="4">
    <source>
        <dbReference type="ARBA" id="ARBA00022989"/>
    </source>
</evidence>
<keyword evidence="3 6" id="KW-0812">Transmembrane</keyword>
<keyword evidence="2" id="KW-1003">Cell membrane</keyword>
<evidence type="ECO:0000256" key="1">
    <source>
        <dbReference type="ARBA" id="ARBA00004651"/>
    </source>
</evidence>
<reference evidence="8" key="1">
    <citation type="journal article" date="2014" name="Int. J. Syst. Evol. Microbiol.">
        <title>Complete genome sequence of Corynebacterium casei LMG S-19264T (=DSM 44701T), isolated from a smear-ripened cheese.</title>
        <authorList>
            <consortium name="US DOE Joint Genome Institute (JGI-PGF)"/>
            <person name="Walter F."/>
            <person name="Albersmeier A."/>
            <person name="Kalinowski J."/>
            <person name="Ruckert C."/>
        </authorList>
    </citation>
    <scope>NUCLEOTIDE SEQUENCE</scope>
    <source>
        <strain evidence="8">CGMCC 1.15519</strain>
    </source>
</reference>
<dbReference type="InterPro" id="IPR000045">
    <property type="entry name" value="Prepilin_IV_endopep_pep"/>
</dbReference>
<name>A0A917E7J5_9SPHN</name>
<evidence type="ECO:0000256" key="2">
    <source>
        <dbReference type="ARBA" id="ARBA00022475"/>
    </source>
</evidence>
<dbReference type="GO" id="GO:0004190">
    <property type="term" value="F:aspartic-type endopeptidase activity"/>
    <property type="evidence" value="ECO:0007669"/>
    <property type="project" value="InterPro"/>
</dbReference>
<comment type="subcellular location">
    <subcellularLocation>
        <location evidence="1">Cell membrane</location>
        <topology evidence="1">Multi-pass membrane protein</topology>
    </subcellularLocation>
</comment>
<protein>
    <recommendedName>
        <fullName evidence="7">Prepilin type IV endopeptidase peptidase domain-containing protein</fullName>
    </recommendedName>
</protein>
<keyword evidence="9" id="KW-1185">Reference proteome</keyword>
<feature type="transmembrane region" description="Helical" evidence="6">
    <location>
        <begin position="111"/>
        <end position="130"/>
    </location>
</feature>
<keyword evidence="4 6" id="KW-1133">Transmembrane helix</keyword>
<accession>A0A917E7J5</accession>
<sequence length="172" mass="17837">MTPAEVITITAAVIALGCVLAAAIADIRRFEIPDGLSIALVATAIVYGLATPGFVWWSHIAAPLGFFALGLFVFSRGWMGGGDIKLMTGIAAWTGLEGLLAQFVATALAGGILALALIVARRVLASPALASRAFASRRAGMPRVFQSDAPLPYAIAIAAGTFWWAAKAWPIA</sequence>
<comment type="caution">
    <text evidence="8">The sequence shown here is derived from an EMBL/GenBank/DDBJ whole genome shotgun (WGS) entry which is preliminary data.</text>
</comment>
<dbReference type="PANTHER" id="PTHR36506">
    <property type="entry name" value="PREFLAGELLIN PEPTIDASE"/>
    <property type="match status" value="1"/>
</dbReference>
<dbReference type="PANTHER" id="PTHR36506:SF1">
    <property type="entry name" value="PREFLAGELLIN PEPTIDASE"/>
    <property type="match status" value="1"/>
</dbReference>
<dbReference type="InterPro" id="IPR052218">
    <property type="entry name" value="Preflagellin_Peptidase"/>
</dbReference>
<evidence type="ECO:0000256" key="3">
    <source>
        <dbReference type="ARBA" id="ARBA00022692"/>
    </source>
</evidence>
<evidence type="ECO:0000313" key="8">
    <source>
        <dbReference type="EMBL" id="GGE11188.1"/>
    </source>
</evidence>
<proteinExistence type="predicted"/>
<dbReference type="RefSeq" id="WP_188762514.1">
    <property type="nucleotide sequence ID" value="NZ_BMJM01000005.1"/>
</dbReference>
<feature type="transmembrane region" description="Helical" evidence="6">
    <location>
        <begin position="151"/>
        <end position="169"/>
    </location>
</feature>
<evidence type="ECO:0000313" key="9">
    <source>
        <dbReference type="Proteomes" id="UP000635071"/>
    </source>
</evidence>
<feature type="transmembrane region" description="Helical" evidence="6">
    <location>
        <begin position="6"/>
        <end position="25"/>
    </location>
</feature>
<feature type="transmembrane region" description="Helical" evidence="6">
    <location>
        <begin position="32"/>
        <end position="50"/>
    </location>
</feature>
<dbReference type="Proteomes" id="UP000635071">
    <property type="component" value="Unassembled WGS sequence"/>
</dbReference>